<evidence type="ECO:0000313" key="2">
    <source>
        <dbReference type="Proteomes" id="UP000007879"/>
    </source>
</evidence>
<dbReference type="EnsemblMetazoa" id="XM_019996444.1">
    <property type="protein sequence ID" value="XP_019852003.1"/>
    <property type="gene ID" value="LOC109581937"/>
</dbReference>
<evidence type="ECO:0000313" key="1">
    <source>
        <dbReference type="EnsemblMetazoa" id="XP_019852003.1"/>
    </source>
</evidence>
<dbReference type="RefSeq" id="XP_019852003.1">
    <property type="nucleotide sequence ID" value="XM_019996444.1"/>
</dbReference>
<protein>
    <submittedName>
        <fullName evidence="1">Uncharacterized protein</fullName>
    </submittedName>
</protein>
<dbReference type="AlphaFoldDB" id="A0AAN0J5K4"/>
<accession>A0AAN0J5K4</accession>
<keyword evidence="2" id="KW-1185">Reference proteome</keyword>
<reference evidence="1" key="2">
    <citation type="submission" date="2024-06" db="UniProtKB">
        <authorList>
            <consortium name="EnsemblMetazoa"/>
        </authorList>
    </citation>
    <scope>IDENTIFICATION</scope>
</reference>
<dbReference type="GeneID" id="109581937"/>
<reference evidence="2" key="1">
    <citation type="journal article" date="2010" name="Nature">
        <title>The Amphimedon queenslandica genome and the evolution of animal complexity.</title>
        <authorList>
            <person name="Srivastava M."/>
            <person name="Simakov O."/>
            <person name="Chapman J."/>
            <person name="Fahey B."/>
            <person name="Gauthier M.E."/>
            <person name="Mitros T."/>
            <person name="Richards G.S."/>
            <person name="Conaco C."/>
            <person name="Dacre M."/>
            <person name="Hellsten U."/>
            <person name="Larroux C."/>
            <person name="Putnam N.H."/>
            <person name="Stanke M."/>
            <person name="Adamska M."/>
            <person name="Darling A."/>
            <person name="Degnan S.M."/>
            <person name="Oakley T.H."/>
            <person name="Plachetzki D.C."/>
            <person name="Zhai Y."/>
            <person name="Adamski M."/>
            <person name="Calcino A."/>
            <person name="Cummins S.F."/>
            <person name="Goodstein D.M."/>
            <person name="Harris C."/>
            <person name="Jackson D.J."/>
            <person name="Leys S.P."/>
            <person name="Shu S."/>
            <person name="Woodcroft B.J."/>
            <person name="Vervoort M."/>
            <person name="Kosik K.S."/>
            <person name="Manning G."/>
            <person name="Degnan B.M."/>
            <person name="Rokhsar D.S."/>
        </authorList>
    </citation>
    <scope>NUCLEOTIDE SEQUENCE [LARGE SCALE GENOMIC DNA]</scope>
</reference>
<dbReference type="Proteomes" id="UP000007879">
    <property type="component" value="Unassembled WGS sequence"/>
</dbReference>
<name>A0AAN0J5K4_AMPQE</name>
<organism evidence="1 2">
    <name type="scientific">Amphimedon queenslandica</name>
    <name type="common">Sponge</name>
    <dbReference type="NCBI Taxonomy" id="400682"/>
    <lineage>
        <taxon>Eukaryota</taxon>
        <taxon>Metazoa</taxon>
        <taxon>Porifera</taxon>
        <taxon>Demospongiae</taxon>
        <taxon>Heteroscleromorpha</taxon>
        <taxon>Haplosclerida</taxon>
        <taxon>Niphatidae</taxon>
        <taxon>Amphimedon</taxon>
    </lineage>
</organism>
<sequence>MFSLPVHQKIRHFHPVGRNKEPIAEDATRLRKLNQRLKKVSCPREDVALPLVYTGGLSKPLTILDSLSNKDNISLREIQTPHKLTNECITDTEMAKKELSSAKDKKITKTLLETILRTLEIMESRQADQLKAQEAEIIRQKESMEDYVKYIEELFLSIKTSHKEFMRDLYHKIDFPLKDLTAHYYHLKASNSSLEILESYIYELNDFCRQLKQISEKDSESLLGVFSEMSSQSTKMN</sequence>
<proteinExistence type="predicted"/>